<name>A0A4P7NP80_PYROR</name>
<protein>
    <submittedName>
        <fullName evidence="2">Uncharacterized protein</fullName>
    </submittedName>
</protein>
<reference evidence="2 3" key="1">
    <citation type="journal article" date="2019" name="Mol. Biol. Evol.">
        <title>Blast fungal genomes show frequent chromosomal changes, gene gains and losses, and effector gene turnover.</title>
        <authorList>
            <person name="Gomez Luciano L.B."/>
            <person name="Jason Tsai I."/>
            <person name="Chuma I."/>
            <person name="Tosa Y."/>
            <person name="Chen Y.H."/>
            <person name="Li J.Y."/>
            <person name="Li M.Y."/>
            <person name="Jade Lu M.Y."/>
            <person name="Nakayashiki H."/>
            <person name="Li W.H."/>
        </authorList>
    </citation>
    <scope>NUCLEOTIDE SEQUENCE [LARGE SCALE GENOMIC DNA]</scope>
    <source>
        <strain evidence="2">MZ5-1-6</strain>
    </source>
</reference>
<feature type="region of interest" description="Disordered" evidence="1">
    <location>
        <begin position="23"/>
        <end position="49"/>
    </location>
</feature>
<feature type="compositionally biased region" description="Basic residues" evidence="1">
    <location>
        <begin position="25"/>
        <end position="37"/>
    </location>
</feature>
<gene>
    <name evidence="2" type="ORF">PoMZ_05198</name>
</gene>
<accession>A0A4P7NP80</accession>
<evidence type="ECO:0000313" key="2">
    <source>
        <dbReference type="EMBL" id="QBZ63516.1"/>
    </source>
</evidence>
<evidence type="ECO:0000256" key="1">
    <source>
        <dbReference type="SAM" id="MobiDB-lite"/>
    </source>
</evidence>
<dbReference type="EMBL" id="CP034209">
    <property type="protein sequence ID" value="QBZ63516.1"/>
    <property type="molecule type" value="Genomic_DNA"/>
</dbReference>
<proteinExistence type="predicted"/>
<evidence type="ECO:0000313" key="3">
    <source>
        <dbReference type="Proteomes" id="UP000294847"/>
    </source>
</evidence>
<dbReference type="Proteomes" id="UP000294847">
    <property type="component" value="Chromosome 6"/>
</dbReference>
<sequence length="384" mass="42260">MGRLIVRDWANLGGELASRWYPRPHQSKRRARARPHAPGRQATKEGGAAGWGLAGSSLSLRLSHSLPFPSVPVQFDFPLVLSLFCLKAKTFGTFPRRASSGDSIAHPLTFWLASAYHHPALAAIHSINVNQKSVVAVEAIPSRQSLLGDFNLTLLLRLCGGSSPQEKQAGKCHSLTARWGSIRRYTAVFDRQAELNSTSSHILPPSSLLSGSSIVRHSRSTLALENKCAPIRSVYGNLSQLTCSVISYRLSLTRWIRATLKYSELARQQSLQVNKECVKVPAPSKSQVQTNRACCLGVEVLVQDDRLLLLYTTACLAAYRYIGSRGILSPQHNLFSPLLLDAPPQPGFPYSNFEPMLLGVLSTRKYDQFMLGSRSIQACQKLGR</sequence>
<dbReference type="AlphaFoldDB" id="A0A4P7NP80"/>
<organism evidence="2 3">
    <name type="scientific">Pyricularia oryzae</name>
    <name type="common">Rice blast fungus</name>
    <name type="synonym">Magnaporthe oryzae</name>
    <dbReference type="NCBI Taxonomy" id="318829"/>
    <lineage>
        <taxon>Eukaryota</taxon>
        <taxon>Fungi</taxon>
        <taxon>Dikarya</taxon>
        <taxon>Ascomycota</taxon>
        <taxon>Pezizomycotina</taxon>
        <taxon>Sordariomycetes</taxon>
        <taxon>Sordariomycetidae</taxon>
        <taxon>Magnaporthales</taxon>
        <taxon>Pyriculariaceae</taxon>
        <taxon>Pyricularia</taxon>
    </lineage>
</organism>